<accession>A0A1K1TLR2</accession>
<sequence>MRHLKLVSNQTPLSQQPVLRIAFASSDRQTINQHFGAAEAFVIFELRQNSFQLAEVAEFHGRDTARDGHEGKLEAKVALLQGCAAVYCNAVGASAIRQLLAANIQPLKVDEGLSIESQLRLLTEEWQQEPPVWMQRSLRQQQRSGHNNRFADMAAESWSEEG</sequence>
<keyword evidence="2" id="KW-0535">Nitrogen fixation</keyword>
<dbReference type="InterPro" id="IPR036105">
    <property type="entry name" value="DiNase_FeMo-co_biosyn_sf"/>
</dbReference>
<keyword evidence="6" id="KW-1185">Reference proteome</keyword>
<dbReference type="PANTHER" id="PTHR33937">
    <property type="entry name" value="IRON-MOLYBDENUM PROTEIN-RELATED-RELATED"/>
    <property type="match status" value="1"/>
</dbReference>
<dbReference type="STRING" id="1122209.SAMN02745752_00214"/>
<evidence type="ECO:0000313" key="5">
    <source>
        <dbReference type="EMBL" id="SFX01402.1"/>
    </source>
</evidence>
<dbReference type="EMBL" id="FPJW01000001">
    <property type="protein sequence ID" value="SFX01402.1"/>
    <property type="molecule type" value="Genomic_DNA"/>
</dbReference>
<evidence type="ECO:0000313" key="6">
    <source>
        <dbReference type="Proteomes" id="UP000182350"/>
    </source>
</evidence>
<dbReference type="PANTHER" id="PTHR33937:SF1">
    <property type="entry name" value="IRON-MOLIBDENUM COFACTOR PROCESSING PROTEIN"/>
    <property type="match status" value="1"/>
</dbReference>
<dbReference type="Proteomes" id="UP000182350">
    <property type="component" value="Unassembled WGS sequence"/>
</dbReference>
<evidence type="ECO:0000256" key="3">
    <source>
        <dbReference type="SAM" id="MobiDB-lite"/>
    </source>
</evidence>
<dbReference type="SUPFAM" id="SSF53146">
    <property type="entry name" value="Nitrogenase accessory factor-like"/>
    <property type="match status" value="1"/>
</dbReference>
<dbReference type="InterPro" id="IPR034169">
    <property type="entry name" value="NifX-like"/>
</dbReference>
<comment type="similarity">
    <text evidence="1">Belongs to the NifX/NifY family.</text>
</comment>
<evidence type="ECO:0000256" key="2">
    <source>
        <dbReference type="ARBA" id="ARBA00023231"/>
    </source>
</evidence>
<protein>
    <submittedName>
        <fullName evidence="5">Nitrogen fixation protein NifX</fullName>
    </submittedName>
</protein>
<dbReference type="Gene3D" id="3.30.420.130">
    <property type="entry name" value="Dinitrogenase iron-molybdenum cofactor biosynthesis domain"/>
    <property type="match status" value="1"/>
</dbReference>
<dbReference type="RefSeq" id="WP_072324466.1">
    <property type="nucleotide sequence ID" value="NZ_FPJW01000001.1"/>
</dbReference>
<reference evidence="5 6" key="1">
    <citation type="submission" date="2016-11" db="EMBL/GenBank/DDBJ databases">
        <authorList>
            <person name="Jaros S."/>
            <person name="Januszkiewicz K."/>
            <person name="Wedrychowicz H."/>
        </authorList>
    </citation>
    <scope>NUCLEOTIDE SEQUENCE [LARGE SCALE GENOMIC DNA]</scope>
    <source>
        <strain evidence="5 6">DSM 21637</strain>
    </source>
</reference>
<name>A0A1K1TLR2_9GAMM</name>
<dbReference type="AlphaFoldDB" id="A0A1K1TLR2"/>
<organism evidence="5 6">
    <name type="scientific">Marinospirillum alkaliphilum DSM 21637</name>
    <dbReference type="NCBI Taxonomy" id="1122209"/>
    <lineage>
        <taxon>Bacteria</taxon>
        <taxon>Pseudomonadati</taxon>
        <taxon>Pseudomonadota</taxon>
        <taxon>Gammaproteobacteria</taxon>
        <taxon>Oceanospirillales</taxon>
        <taxon>Oceanospirillaceae</taxon>
        <taxon>Marinospirillum</taxon>
    </lineage>
</organism>
<evidence type="ECO:0000256" key="1">
    <source>
        <dbReference type="ARBA" id="ARBA00010285"/>
    </source>
</evidence>
<dbReference type="CDD" id="cd00853">
    <property type="entry name" value="NifX"/>
    <property type="match status" value="1"/>
</dbReference>
<dbReference type="OrthoDB" id="9797941at2"/>
<evidence type="ECO:0000259" key="4">
    <source>
        <dbReference type="Pfam" id="PF02579"/>
    </source>
</evidence>
<feature type="domain" description="Dinitrogenase iron-molybdenum cofactor biosynthesis" evidence="4">
    <location>
        <begin position="28"/>
        <end position="122"/>
    </location>
</feature>
<dbReference type="InterPro" id="IPR003731">
    <property type="entry name" value="Di-Nase_FeMo-co_biosynth"/>
</dbReference>
<dbReference type="Pfam" id="PF02579">
    <property type="entry name" value="Nitro_FeMo-Co"/>
    <property type="match status" value="1"/>
</dbReference>
<gene>
    <name evidence="5" type="ORF">SAMN02745752_00214</name>
</gene>
<dbReference type="InterPro" id="IPR051840">
    <property type="entry name" value="NifX/NifY_domain"/>
</dbReference>
<feature type="region of interest" description="Disordered" evidence="3">
    <location>
        <begin position="139"/>
        <end position="162"/>
    </location>
</feature>
<proteinExistence type="inferred from homology"/>